<evidence type="ECO:0000256" key="9">
    <source>
        <dbReference type="RuleBase" id="RU363032"/>
    </source>
</evidence>
<evidence type="ECO:0000256" key="5">
    <source>
        <dbReference type="ARBA" id="ARBA00022597"/>
    </source>
</evidence>
<dbReference type="Gene3D" id="1.10.3720.10">
    <property type="entry name" value="MetI-like"/>
    <property type="match status" value="1"/>
</dbReference>
<dbReference type="InterPro" id="IPR000515">
    <property type="entry name" value="MetI-like"/>
</dbReference>
<comment type="subcellular location">
    <subcellularLocation>
        <location evidence="1 9">Cell membrane</location>
        <topology evidence="1 9">Multi-pass membrane protein</topology>
    </subcellularLocation>
</comment>
<dbReference type="GO" id="GO:0015423">
    <property type="term" value="F:ABC-type maltose transporter activity"/>
    <property type="evidence" value="ECO:0007669"/>
    <property type="project" value="TreeGrafter"/>
</dbReference>
<dbReference type="OrthoDB" id="9778687at2"/>
<dbReference type="SUPFAM" id="SSF161098">
    <property type="entry name" value="MetI-like"/>
    <property type="match status" value="1"/>
</dbReference>
<dbReference type="KEGG" id="pdh:B9T62_04400"/>
<organism evidence="12 13">
    <name type="scientific">Paenibacillus donghaensis</name>
    <dbReference type="NCBI Taxonomy" id="414771"/>
    <lineage>
        <taxon>Bacteria</taxon>
        <taxon>Bacillati</taxon>
        <taxon>Bacillota</taxon>
        <taxon>Bacilli</taxon>
        <taxon>Bacillales</taxon>
        <taxon>Paenibacillaceae</taxon>
        <taxon>Paenibacillus</taxon>
    </lineage>
</organism>
<evidence type="ECO:0000256" key="3">
    <source>
        <dbReference type="ARBA" id="ARBA00022448"/>
    </source>
</evidence>
<dbReference type="GO" id="GO:1990060">
    <property type="term" value="C:maltose transport complex"/>
    <property type="evidence" value="ECO:0007669"/>
    <property type="project" value="TreeGrafter"/>
</dbReference>
<evidence type="ECO:0000256" key="7">
    <source>
        <dbReference type="ARBA" id="ARBA00022989"/>
    </source>
</evidence>
<dbReference type="PANTHER" id="PTHR47314:SF1">
    <property type="entry name" value="MALTOSE_MALTODEXTRIN TRANSPORT SYSTEM PERMEASE PROTEIN MALF"/>
    <property type="match status" value="1"/>
</dbReference>
<feature type="transmembrane region" description="Helical" evidence="9">
    <location>
        <begin position="289"/>
        <end position="318"/>
    </location>
</feature>
<dbReference type="AlphaFoldDB" id="A0A2Z2KAY1"/>
<keyword evidence="3 9" id="KW-0813">Transport</keyword>
<dbReference type="Pfam" id="PF00528">
    <property type="entry name" value="BPD_transp_1"/>
    <property type="match status" value="1"/>
</dbReference>
<comment type="function">
    <text evidence="10">Part of the ABC transporter complex MalEFGK involved in maltose/maltodextrin import. Probably responsible for the translocation of the substrate across the membrane.</text>
</comment>
<keyword evidence="5 10" id="KW-0762">Sugar transport</keyword>
<evidence type="ECO:0000259" key="11">
    <source>
        <dbReference type="PROSITE" id="PS50928"/>
    </source>
</evidence>
<keyword evidence="6 9" id="KW-0812">Transmembrane</keyword>
<feature type="transmembrane region" description="Helical" evidence="9">
    <location>
        <begin position="403"/>
        <end position="423"/>
    </location>
</feature>
<evidence type="ECO:0000256" key="10">
    <source>
        <dbReference type="RuleBase" id="RU367050"/>
    </source>
</evidence>
<evidence type="ECO:0000256" key="8">
    <source>
        <dbReference type="ARBA" id="ARBA00023136"/>
    </source>
</evidence>
<dbReference type="InterPro" id="IPR035906">
    <property type="entry name" value="MetI-like_sf"/>
</dbReference>
<evidence type="ECO:0000313" key="12">
    <source>
        <dbReference type="EMBL" id="ASA20100.1"/>
    </source>
</evidence>
<keyword evidence="13" id="KW-1185">Reference proteome</keyword>
<feature type="transmembrane region" description="Helical" evidence="9">
    <location>
        <begin position="238"/>
        <end position="259"/>
    </location>
</feature>
<dbReference type="EMBL" id="CP021780">
    <property type="protein sequence ID" value="ASA20100.1"/>
    <property type="molecule type" value="Genomic_DNA"/>
</dbReference>
<evidence type="ECO:0000256" key="1">
    <source>
        <dbReference type="ARBA" id="ARBA00004651"/>
    </source>
</evidence>
<gene>
    <name evidence="12" type="ORF">B9T62_04400</name>
</gene>
<name>A0A2Z2KAY1_9BACL</name>
<feature type="transmembrane region" description="Helical" evidence="9">
    <location>
        <begin position="27"/>
        <end position="45"/>
    </location>
</feature>
<keyword evidence="4 10" id="KW-1003">Cell membrane</keyword>
<evidence type="ECO:0000256" key="4">
    <source>
        <dbReference type="ARBA" id="ARBA00022475"/>
    </source>
</evidence>
<dbReference type="GO" id="GO:0042956">
    <property type="term" value="P:maltodextrin transmembrane transport"/>
    <property type="evidence" value="ECO:0007669"/>
    <property type="project" value="TreeGrafter"/>
</dbReference>
<reference evidence="12 13" key="1">
    <citation type="submission" date="2017-06" db="EMBL/GenBank/DDBJ databases">
        <title>Complete genome sequence of Paenibacillus donghaensis KCTC 13049T isolated from East Sea sediment, South Korea.</title>
        <authorList>
            <person name="Jung B.K."/>
            <person name="Hong S.-J."/>
            <person name="Shin J.-H."/>
        </authorList>
    </citation>
    <scope>NUCLEOTIDE SEQUENCE [LARGE SCALE GENOMIC DNA]</scope>
    <source>
        <strain evidence="12 13">KCTC 13049</strain>
    </source>
</reference>
<dbReference type="RefSeq" id="WP_087914122.1">
    <property type="nucleotide sequence ID" value="NZ_CP021780.1"/>
</dbReference>
<dbReference type="SUPFAM" id="SSF160964">
    <property type="entry name" value="MalF N-terminal region-like"/>
    <property type="match status" value="1"/>
</dbReference>
<sequence>MQRHHTRAATILSTLFMGLGQIYNRQFIKGFIFLIVEALSLTYFIQKLGRAFWGIVTLGTTSQHFEKVKGIAKLVKGDHSIFILIQSLITIIFFLLFLLAWYMNIRDARKTGAARDAGHTPGTFKQSIRYILDYKFAQTFLILPSVGILLFTVMPIIFMVMLAFTNYSAPNHMPPAKLVDWVGFETFRSLLVLKSWSQTFYGVLTWTIIWAILSTVTTYLGGMLVAMLVSQQGIRFKGVWRAILIVPYAIPQMISLLLMRNLFNGQFGPINQYLKVFGLDGLPWLTDPFWAKVTVIVVNMWVGIPVSMLLIMGVLTTIPRDMYEAAEVDGANSYQKFRIITLPMVLFSTAPTLIAQFAGNINNFNAIFLLTAGNPPNGDYQYAGSTDLLVTWLYKLTLDQNKYNMASAVGIIIFLIVASFSLYNYRRTKSFQEEDMIQ</sequence>
<feature type="transmembrane region" description="Helical" evidence="9">
    <location>
        <begin position="200"/>
        <end position="226"/>
    </location>
</feature>
<dbReference type="Proteomes" id="UP000249890">
    <property type="component" value="Chromosome"/>
</dbReference>
<keyword evidence="7 9" id="KW-1133">Transmembrane helix</keyword>
<proteinExistence type="inferred from homology"/>
<feature type="transmembrane region" description="Helical" evidence="9">
    <location>
        <begin position="139"/>
        <end position="164"/>
    </location>
</feature>
<evidence type="ECO:0000256" key="6">
    <source>
        <dbReference type="ARBA" id="ARBA00022692"/>
    </source>
</evidence>
<evidence type="ECO:0000256" key="2">
    <source>
        <dbReference type="ARBA" id="ARBA00009047"/>
    </source>
</evidence>
<keyword evidence="8 9" id="KW-0472">Membrane</keyword>
<dbReference type="PROSITE" id="PS50928">
    <property type="entry name" value="ABC_TM1"/>
    <property type="match status" value="1"/>
</dbReference>
<dbReference type="PANTHER" id="PTHR47314">
    <property type="entry name" value="MALTOSE/MALTODEXTRIN TRANSPORT SYSTEM PERMEASE PROTEIN MALF"/>
    <property type="match status" value="1"/>
</dbReference>
<dbReference type="CDD" id="cd06261">
    <property type="entry name" value="TM_PBP2"/>
    <property type="match status" value="1"/>
</dbReference>
<feature type="transmembrane region" description="Helical" evidence="9">
    <location>
        <begin position="81"/>
        <end position="102"/>
    </location>
</feature>
<protein>
    <recommendedName>
        <fullName evidence="10">Maltose/maltodextrin transport system permease protein</fullName>
    </recommendedName>
</protein>
<feature type="domain" description="ABC transmembrane type-1" evidence="11">
    <location>
        <begin position="204"/>
        <end position="424"/>
    </location>
</feature>
<comment type="similarity">
    <text evidence="2 10">Belongs to the binding-protein-dependent transport system permease family. MalFG subfamily.</text>
</comment>
<accession>A0A2Z2KAY1</accession>
<feature type="transmembrane region" description="Helical" evidence="9">
    <location>
        <begin position="339"/>
        <end position="359"/>
    </location>
</feature>
<evidence type="ECO:0000313" key="13">
    <source>
        <dbReference type="Proteomes" id="UP000249890"/>
    </source>
</evidence>